<reference evidence="1 2" key="1">
    <citation type="submission" date="2020-06" db="EMBL/GenBank/DDBJ databases">
        <title>Transcriptomic and genomic resources for Thalictrum thalictroides and T. hernandezii: Facilitating candidate gene discovery in an emerging model plant lineage.</title>
        <authorList>
            <person name="Arias T."/>
            <person name="Riano-Pachon D.M."/>
            <person name="Di Stilio V.S."/>
        </authorList>
    </citation>
    <scope>NUCLEOTIDE SEQUENCE [LARGE SCALE GENOMIC DNA]</scope>
    <source>
        <strain evidence="2">cv. WT478/WT964</strain>
        <tissue evidence="1">Leaves</tissue>
    </source>
</reference>
<keyword evidence="2" id="KW-1185">Reference proteome</keyword>
<dbReference type="AlphaFoldDB" id="A0A7J6V3I7"/>
<organism evidence="1 2">
    <name type="scientific">Thalictrum thalictroides</name>
    <name type="common">Rue-anemone</name>
    <name type="synonym">Anemone thalictroides</name>
    <dbReference type="NCBI Taxonomy" id="46969"/>
    <lineage>
        <taxon>Eukaryota</taxon>
        <taxon>Viridiplantae</taxon>
        <taxon>Streptophyta</taxon>
        <taxon>Embryophyta</taxon>
        <taxon>Tracheophyta</taxon>
        <taxon>Spermatophyta</taxon>
        <taxon>Magnoliopsida</taxon>
        <taxon>Ranunculales</taxon>
        <taxon>Ranunculaceae</taxon>
        <taxon>Thalictroideae</taxon>
        <taxon>Thalictrum</taxon>
    </lineage>
</organism>
<sequence>MDDYKRSHIPAFGNWDYEDGLPITQYFESARQAGLIRYSYAEEDLYSYSTAPAYFDQNHDKDLYLKPTNTTIDVVQRRKKRQVRVYDVEQTARQQQQQSATLRVPKAVDEDLYKIPPELLYKTYPKKKKRFGFFSKCLVPSCAA</sequence>
<dbReference type="Proteomes" id="UP000554482">
    <property type="component" value="Unassembled WGS sequence"/>
</dbReference>
<dbReference type="EMBL" id="JABWDY010038879">
    <property type="protein sequence ID" value="KAF5179357.1"/>
    <property type="molecule type" value="Genomic_DNA"/>
</dbReference>
<evidence type="ECO:0000313" key="2">
    <source>
        <dbReference type="Proteomes" id="UP000554482"/>
    </source>
</evidence>
<proteinExistence type="predicted"/>
<name>A0A7J6V3I7_THATH</name>
<dbReference type="PANTHER" id="PTHR33699:SF3">
    <property type="entry name" value="OS06G0347300 PROTEIN"/>
    <property type="match status" value="1"/>
</dbReference>
<gene>
    <name evidence="1" type="ORF">FRX31_031055</name>
</gene>
<dbReference type="PANTHER" id="PTHR33699">
    <property type="entry name" value="EXPRESSED PROTEIN"/>
    <property type="match status" value="1"/>
</dbReference>
<protein>
    <submittedName>
        <fullName evidence="1">Ubiquitin hydrolase</fullName>
    </submittedName>
</protein>
<dbReference type="GO" id="GO:0016787">
    <property type="term" value="F:hydrolase activity"/>
    <property type="evidence" value="ECO:0007669"/>
    <property type="project" value="UniProtKB-KW"/>
</dbReference>
<accession>A0A7J6V3I7</accession>
<dbReference type="OrthoDB" id="755325at2759"/>
<comment type="caution">
    <text evidence="1">The sequence shown here is derived from an EMBL/GenBank/DDBJ whole genome shotgun (WGS) entry which is preliminary data.</text>
</comment>
<evidence type="ECO:0000313" key="1">
    <source>
        <dbReference type="EMBL" id="KAF5179357.1"/>
    </source>
</evidence>
<keyword evidence="1" id="KW-0378">Hydrolase</keyword>